<dbReference type="AlphaFoldDB" id="A0A699TB73"/>
<accession>A0A699TB73</accession>
<organism evidence="1">
    <name type="scientific">Tanacetum cinerariifolium</name>
    <name type="common">Dalmatian daisy</name>
    <name type="synonym">Chrysanthemum cinerariifolium</name>
    <dbReference type="NCBI Taxonomy" id="118510"/>
    <lineage>
        <taxon>Eukaryota</taxon>
        <taxon>Viridiplantae</taxon>
        <taxon>Streptophyta</taxon>
        <taxon>Embryophyta</taxon>
        <taxon>Tracheophyta</taxon>
        <taxon>Spermatophyta</taxon>
        <taxon>Magnoliopsida</taxon>
        <taxon>eudicotyledons</taxon>
        <taxon>Gunneridae</taxon>
        <taxon>Pentapetalae</taxon>
        <taxon>asterids</taxon>
        <taxon>campanulids</taxon>
        <taxon>Asterales</taxon>
        <taxon>Asteraceae</taxon>
        <taxon>Asteroideae</taxon>
        <taxon>Anthemideae</taxon>
        <taxon>Anthemidinae</taxon>
        <taxon>Tanacetum</taxon>
    </lineage>
</organism>
<gene>
    <name evidence="1" type="ORF">Tci_878647</name>
</gene>
<protein>
    <submittedName>
        <fullName evidence="1">Uncharacterized protein</fullName>
    </submittedName>
</protein>
<name>A0A699TB73_TANCI</name>
<comment type="caution">
    <text evidence="1">The sequence shown here is derived from an EMBL/GenBank/DDBJ whole genome shotgun (WGS) entry which is preliminary data.</text>
</comment>
<dbReference type="EMBL" id="BKCJ011226526">
    <property type="protein sequence ID" value="GFD06678.1"/>
    <property type="molecule type" value="Genomic_DNA"/>
</dbReference>
<evidence type="ECO:0000313" key="1">
    <source>
        <dbReference type="EMBL" id="GFD06678.1"/>
    </source>
</evidence>
<sequence length="88" mass="10336">KILVVVKKGEKEISTVIPEVSTAAENLVYIRMSAEKRKDKGKAIIKEDKSFQKKLKKQLKQERLGHEEAIRLQEQFFKEERQRIARDV</sequence>
<reference evidence="1" key="1">
    <citation type="journal article" date="2019" name="Sci. Rep.">
        <title>Draft genome of Tanacetum cinerariifolium, the natural source of mosquito coil.</title>
        <authorList>
            <person name="Yamashiro T."/>
            <person name="Shiraishi A."/>
            <person name="Satake H."/>
            <person name="Nakayama K."/>
        </authorList>
    </citation>
    <scope>NUCLEOTIDE SEQUENCE</scope>
</reference>
<proteinExistence type="predicted"/>
<feature type="non-terminal residue" evidence="1">
    <location>
        <position position="1"/>
    </location>
</feature>